<keyword evidence="3" id="KW-0325">Glycoprotein</keyword>
<evidence type="ECO:0000256" key="3">
    <source>
        <dbReference type="ARBA" id="ARBA00023180"/>
    </source>
</evidence>
<dbReference type="GO" id="GO:0030246">
    <property type="term" value="F:carbohydrate binding"/>
    <property type="evidence" value="ECO:0007669"/>
    <property type="project" value="UniProtKB-KW"/>
</dbReference>
<feature type="transmembrane region" description="Helical" evidence="5">
    <location>
        <begin position="83"/>
        <end position="107"/>
    </location>
</feature>
<dbReference type="Ensembl" id="ENSCCRT00015037156.1">
    <property type="protein sequence ID" value="ENSCCRP00015035911.1"/>
    <property type="gene ID" value="ENSCCRG00015014972.1"/>
</dbReference>
<dbReference type="Gene3D" id="1.20.5.400">
    <property type="match status" value="1"/>
</dbReference>
<name>A0A8C1UE88_CYPCA</name>
<dbReference type="InterPro" id="IPR001304">
    <property type="entry name" value="C-type_lectin-like"/>
</dbReference>
<dbReference type="Proteomes" id="UP000694700">
    <property type="component" value="Unplaced"/>
</dbReference>
<dbReference type="PANTHER" id="PTHR46490">
    <property type="entry name" value="C-TYPE LECTIN DOMAIN FAMILY 12 MEMBER A-RELATED"/>
    <property type="match status" value="1"/>
</dbReference>
<dbReference type="InterPro" id="IPR033989">
    <property type="entry name" value="CD209-like_CTLD"/>
</dbReference>
<keyword evidence="5" id="KW-1133">Transmembrane helix</keyword>
<feature type="compositionally biased region" description="Polar residues" evidence="4">
    <location>
        <begin position="63"/>
        <end position="74"/>
    </location>
</feature>
<keyword evidence="5" id="KW-0812">Transmembrane</keyword>
<accession>A0A8C1UE88</accession>
<proteinExistence type="predicted"/>
<evidence type="ECO:0000256" key="5">
    <source>
        <dbReference type="SAM" id="Phobius"/>
    </source>
</evidence>
<dbReference type="AlphaFoldDB" id="A0A8C1UE88"/>
<evidence type="ECO:0000256" key="1">
    <source>
        <dbReference type="ARBA" id="ARBA00022734"/>
    </source>
</evidence>
<feature type="region of interest" description="Disordered" evidence="4">
    <location>
        <begin position="54"/>
        <end position="76"/>
    </location>
</feature>
<organism evidence="7 8">
    <name type="scientific">Cyprinus carpio</name>
    <name type="common">Common carp</name>
    <dbReference type="NCBI Taxonomy" id="7962"/>
    <lineage>
        <taxon>Eukaryota</taxon>
        <taxon>Metazoa</taxon>
        <taxon>Chordata</taxon>
        <taxon>Craniata</taxon>
        <taxon>Vertebrata</taxon>
        <taxon>Euteleostomi</taxon>
        <taxon>Actinopterygii</taxon>
        <taxon>Neopterygii</taxon>
        <taxon>Teleostei</taxon>
        <taxon>Ostariophysi</taxon>
        <taxon>Cypriniformes</taxon>
        <taxon>Cyprinidae</taxon>
        <taxon>Cyprininae</taxon>
        <taxon>Cyprinus</taxon>
    </lineage>
</organism>
<dbReference type="SUPFAM" id="SSF56436">
    <property type="entry name" value="C-type lectin-like"/>
    <property type="match status" value="1"/>
</dbReference>
<evidence type="ECO:0000313" key="7">
    <source>
        <dbReference type="Ensembl" id="ENSCCRP00015035911.1"/>
    </source>
</evidence>
<dbReference type="Pfam" id="PF00059">
    <property type="entry name" value="Lectin_C"/>
    <property type="match status" value="1"/>
</dbReference>
<dbReference type="Gene3D" id="3.10.100.10">
    <property type="entry name" value="Mannose-Binding Protein A, subunit A"/>
    <property type="match status" value="1"/>
</dbReference>
<dbReference type="CDD" id="cd03590">
    <property type="entry name" value="CLECT_DC-SIGN_like"/>
    <property type="match status" value="1"/>
</dbReference>
<protein>
    <recommendedName>
        <fullName evidence="6">C-type lectin domain-containing protein</fullName>
    </recommendedName>
</protein>
<keyword evidence="5" id="KW-0472">Membrane</keyword>
<sequence>MLKGVAIQTALKMFGHANDSMDKGSIFDSEDRTEKIVDIYVTAETVRDMKYRKDKEDLDNKTQKTQTPQHTGSDSVRSRSSRAAVVCLALLCVLLLTAVIVLCVHIYTNNTNYTQERDQLLTNITNLTEDRHELIIKNKNLMNVIKLVVGKDGWTYYQSSIYYMSKEKMNWTESRRYCMDTGADLITINNTEKREFVKNMSGGAAVWIGVTDSDVEGTWKWVDGRNVTSEFWAYNAKIKEPNGATTENCAVTVGVPQSVFCELVGWIDVACNRAFQWICEKRISQFILP</sequence>
<keyword evidence="2" id="KW-1015">Disulfide bond</keyword>
<evidence type="ECO:0000259" key="6">
    <source>
        <dbReference type="PROSITE" id="PS50041"/>
    </source>
</evidence>
<dbReference type="PANTHER" id="PTHR46490:SF6">
    <property type="entry name" value="ASIALOGLYCOPROTEIN RECEPTOR 1-LIKE-RELATED"/>
    <property type="match status" value="1"/>
</dbReference>
<evidence type="ECO:0000256" key="2">
    <source>
        <dbReference type="ARBA" id="ARBA00023157"/>
    </source>
</evidence>
<evidence type="ECO:0000256" key="4">
    <source>
        <dbReference type="SAM" id="MobiDB-lite"/>
    </source>
</evidence>
<feature type="domain" description="C-type lectin" evidence="6">
    <location>
        <begin position="157"/>
        <end position="280"/>
    </location>
</feature>
<keyword evidence="1" id="KW-0430">Lectin</keyword>
<dbReference type="InterPro" id="IPR016186">
    <property type="entry name" value="C-type_lectin-like/link_sf"/>
</dbReference>
<reference evidence="7" key="1">
    <citation type="submission" date="2025-08" db="UniProtKB">
        <authorList>
            <consortium name="Ensembl"/>
        </authorList>
    </citation>
    <scope>IDENTIFICATION</scope>
</reference>
<dbReference type="InterPro" id="IPR016187">
    <property type="entry name" value="CTDL_fold"/>
</dbReference>
<evidence type="ECO:0000313" key="8">
    <source>
        <dbReference type="Proteomes" id="UP000694700"/>
    </source>
</evidence>
<dbReference type="SMART" id="SM00034">
    <property type="entry name" value="CLECT"/>
    <property type="match status" value="1"/>
</dbReference>
<dbReference type="PROSITE" id="PS50041">
    <property type="entry name" value="C_TYPE_LECTIN_2"/>
    <property type="match status" value="1"/>
</dbReference>
<dbReference type="InterPro" id="IPR052309">
    <property type="entry name" value="C-type_Lectin_Domain_Fam1"/>
</dbReference>